<dbReference type="AlphaFoldDB" id="A0A2W5N5H0"/>
<accession>A0A2W5N5H0</accession>
<name>A0A2W5N5H0_RHOSU</name>
<dbReference type="EMBL" id="QFPW01000010">
    <property type="protein sequence ID" value="PZQ48741.1"/>
    <property type="molecule type" value="Genomic_DNA"/>
</dbReference>
<protein>
    <submittedName>
        <fullName evidence="1">Uncharacterized protein</fullName>
    </submittedName>
</protein>
<reference evidence="1 2" key="1">
    <citation type="submission" date="2017-08" db="EMBL/GenBank/DDBJ databases">
        <title>Infants hospitalized years apart are colonized by the same room-sourced microbial strains.</title>
        <authorList>
            <person name="Brooks B."/>
            <person name="Olm M.R."/>
            <person name="Firek B.A."/>
            <person name="Baker R."/>
            <person name="Thomas B.C."/>
            <person name="Morowitz M.J."/>
            <person name="Banfield J.F."/>
        </authorList>
    </citation>
    <scope>NUCLEOTIDE SEQUENCE [LARGE SCALE GENOMIC DNA]</scope>
    <source>
        <strain evidence="1">S2_005_002_R2_34</strain>
    </source>
</reference>
<proteinExistence type="predicted"/>
<organism evidence="1 2">
    <name type="scientific">Rhodovulum sulfidophilum</name>
    <name type="common">Rhodobacter sulfidophilus</name>
    <dbReference type="NCBI Taxonomy" id="35806"/>
    <lineage>
        <taxon>Bacteria</taxon>
        <taxon>Pseudomonadati</taxon>
        <taxon>Pseudomonadota</taxon>
        <taxon>Alphaproteobacteria</taxon>
        <taxon>Rhodobacterales</taxon>
        <taxon>Paracoccaceae</taxon>
        <taxon>Rhodovulum</taxon>
    </lineage>
</organism>
<sequence length="108" mass="11808">MPGVESLRVLRSEFWRRSISGIAEAFSLTMVVAVVGTSHMPPCAVAFVADGWRRRARVGLVISEENAGPASGSLNREFAALLDPPLTEAARRWRARTRIAFDLALQDA</sequence>
<evidence type="ECO:0000313" key="2">
    <source>
        <dbReference type="Proteomes" id="UP000249185"/>
    </source>
</evidence>
<evidence type="ECO:0000313" key="1">
    <source>
        <dbReference type="EMBL" id="PZQ48741.1"/>
    </source>
</evidence>
<dbReference type="Proteomes" id="UP000249185">
    <property type="component" value="Unassembled WGS sequence"/>
</dbReference>
<comment type="caution">
    <text evidence="1">The sequence shown here is derived from an EMBL/GenBank/DDBJ whole genome shotgun (WGS) entry which is preliminary data.</text>
</comment>
<gene>
    <name evidence="1" type="ORF">DI556_13060</name>
</gene>